<reference evidence="2 3" key="1">
    <citation type="submission" date="2018-05" db="EMBL/GenBank/DDBJ databases">
        <title>Rhodobacteraceae gen. nov., sp. nov. isolated from sea water.</title>
        <authorList>
            <person name="Ren Y."/>
        </authorList>
    </citation>
    <scope>NUCLEOTIDE SEQUENCE [LARGE SCALE GENOMIC DNA]</scope>
    <source>
        <strain evidence="2 3">TG-679</strain>
    </source>
</reference>
<dbReference type="RefSeq" id="WP_109809891.1">
    <property type="nucleotide sequence ID" value="NZ_QGKU01000003.1"/>
</dbReference>
<dbReference type="AlphaFoldDB" id="A0A2V2LG35"/>
<evidence type="ECO:0000256" key="1">
    <source>
        <dbReference type="SAM" id="Phobius"/>
    </source>
</evidence>
<dbReference type="Proteomes" id="UP000245680">
    <property type="component" value="Unassembled WGS sequence"/>
</dbReference>
<keyword evidence="1" id="KW-0812">Transmembrane</keyword>
<dbReference type="InterPro" id="IPR046674">
    <property type="entry name" value="DUF6544"/>
</dbReference>
<dbReference type="OrthoDB" id="3671061at2"/>
<name>A0A2V2LG35_9RHOB</name>
<evidence type="ECO:0000313" key="3">
    <source>
        <dbReference type="Proteomes" id="UP000245680"/>
    </source>
</evidence>
<comment type="caution">
    <text evidence="2">The sequence shown here is derived from an EMBL/GenBank/DDBJ whole genome shotgun (WGS) entry which is preliminary data.</text>
</comment>
<organism evidence="2 3">
    <name type="scientific">Meridianimarinicoccus roseus</name>
    <dbReference type="NCBI Taxonomy" id="2072018"/>
    <lineage>
        <taxon>Bacteria</taxon>
        <taxon>Pseudomonadati</taxon>
        <taxon>Pseudomonadota</taxon>
        <taxon>Alphaproteobacteria</taxon>
        <taxon>Rhodobacterales</taxon>
        <taxon>Paracoccaceae</taxon>
        <taxon>Meridianimarinicoccus</taxon>
    </lineage>
</organism>
<sequence>MSFAIVPVGLAVLCGLVLVGLAVLRILDRRAEAREWRWLAGLQPFAPAHFSAALVADIPEQARRYFLHAIAPGTPLLPVTQIAMSGQFSLGTQARPDYRPMTARQILAAPDGFVWAMRTRGGMPLSGSDTGRWTRFRIFGLIPVARLGGTRDHARAAFGRFVAEAVIWAPASLLPRPGVRWEAAGRDTARVTVGRGELCQSVDVRLDAVGRPVEVHFERWSDANPERQYRLQPFGAVMSDFRDVEGYCLPFHVEAGNMFGTPAYYPFFLADVEEIRFPSP</sequence>
<protein>
    <submittedName>
        <fullName evidence="2">Uncharacterized protein</fullName>
    </submittedName>
</protein>
<dbReference type="Pfam" id="PF20181">
    <property type="entry name" value="DUF6544"/>
    <property type="match status" value="1"/>
</dbReference>
<keyword evidence="1" id="KW-0472">Membrane</keyword>
<dbReference type="EMBL" id="QGKU01000003">
    <property type="protein sequence ID" value="PWR04590.1"/>
    <property type="molecule type" value="Genomic_DNA"/>
</dbReference>
<keyword evidence="3" id="KW-1185">Reference proteome</keyword>
<feature type="transmembrane region" description="Helical" evidence="1">
    <location>
        <begin position="6"/>
        <end position="27"/>
    </location>
</feature>
<keyword evidence="1" id="KW-1133">Transmembrane helix</keyword>
<proteinExistence type="predicted"/>
<accession>A0A2V2LG35</accession>
<gene>
    <name evidence="2" type="ORF">DKT77_01075</name>
</gene>
<evidence type="ECO:0000313" key="2">
    <source>
        <dbReference type="EMBL" id="PWR04590.1"/>
    </source>
</evidence>